<evidence type="ECO:0000313" key="3">
    <source>
        <dbReference type="EMBL" id="OUT20982.1"/>
    </source>
</evidence>
<dbReference type="EMBL" id="NHMM01000006">
    <property type="protein sequence ID" value="OUT20982.1"/>
    <property type="molecule type" value="Genomic_DNA"/>
</dbReference>
<evidence type="ECO:0000259" key="2">
    <source>
        <dbReference type="SMART" id="SM00827"/>
    </source>
</evidence>
<dbReference type="SUPFAM" id="SSF56300">
    <property type="entry name" value="Metallo-dependent phosphatases"/>
    <property type="match status" value="1"/>
</dbReference>
<dbReference type="InterPro" id="IPR004843">
    <property type="entry name" value="Calcineurin-like_PHP"/>
</dbReference>
<dbReference type="Proteomes" id="UP000195871">
    <property type="component" value="Unassembled WGS sequence"/>
</dbReference>
<reference evidence="3 4" key="1">
    <citation type="submission" date="2017-05" db="EMBL/GenBank/DDBJ databases">
        <title>The Genome Sequence of Candida krusei Ckrusei653.</title>
        <authorList>
            <person name="Cuomo C."/>
            <person name="Forche A."/>
            <person name="Young S."/>
            <person name="Abouelleil A."/>
            <person name="Cao P."/>
            <person name="Chapman S."/>
            <person name="Cusick C."/>
            <person name="Shea T."/>
            <person name="Nusbaum C."/>
            <person name="Birren B."/>
        </authorList>
    </citation>
    <scope>NUCLEOTIDE SEQUENCE [LARGE SCALE GENOMIC DNA]</scope>
    <source>
        <strain evidence="3 4">Ckrusei653</strain>
    </source>
</reference>
<dbReference type="InterPro" id="IPR050126">
    <property type="entry name" value="Ap4A_hydrolase"/>
</dbReference>
<dbReference type="InterPro" id="IPR029052">
    <property type="entry name" value="Metallo-depent_PP-like"/>
</dbReference>
<dbReference type="SUPFAM" id="SSF52151">
    <property type="entry name" value="FabD/lysophospholipase-like"/>
    <property type="match status" value="1"/>
</dbReference>
<organism evidence="3 4">
    <name type="scientific">Pichia kudriavzevii</name>
    <name type="common">Yeast</name>
    <name type="synonym">Issatchenkia orientalis</name>
    <dbReference type="NCBI Taxonomy" id="4909"/>
    <lineage>
        <taxon>Eukaryota</taxon>
        <taxon>Fungi</taxon>
        <taxon>Dikarya</taxon>
        <taxon>Ascomycota</taxon>
        <taxon>Saccharomycotina</taxon>
        <taxon>Pichiomycetes</taxon>
        <taxon>Pichiales</taxon>
        <taxon>Pichiaceae</taxon>
        <taxon>Pichia</taxon>
    </lineage>
</organism>
<proteinExistence type="predicted"/>
<dbReference type="GO" id="GO:0016791">
    <property type="term" value="F:phosphatase activity"/>
    <property type="evidence" value="ECO:0007669"/>
    <property type="project" value="TreeGrafter"/>
</dbReference>
<dbReference type="Gene3D" id="3.40.366.10">
    <property type="entry name" value="Malonyl-Coenzyme A Acyl Carrier Protein, domain 2"/>
    <property type="match status" value="1"/>
</dbReference>
<comment type="caution">
    <text evidence="3">The sequence shown here is derived from an EMBL/GenBank/DDBJ whole genome shotgun (WGS) entry which is preliminary data.</text>
</comment>
<keyword evidence="1" id="KW-1133">Transmembrane helix</keyword>
<keyword evidence="1" id="KW-0812">Transmembrane</keyword>
<dbReference type="PANTHER" id="PTHR42850:SF4">
    <property type="entry name" value="ZINC-DEPENDENT ENDOPOLYPHOSPHATASE"/>
    <property type="match status" value="1"/>
</dbReference>
<dbReference type="SMART" id="SM00827">
    <property type="entry name" value="PKS_AT"/>
    <property type="match status" value="1"/>
</dbReference>
<dbReference type="GO" id="GO:0005737">
    <property type="term" value="C:cytoplasm"/>
    <property type="evidence" value="ECO:0007669"/>
    <property type="project" value="TreeGrafter"/>
</dbReference>
<gene>
    <name evidence="3" type="ORF">CAS74_003979</name>
</gene>
<evidence type="ECO:0000313" key="4">
    <source>
        <dbReference type="Proteomes" id="UP000195871"/>
    </source>
</evidence>
<name>A0A1Z8JKM3_PICKU</name>
<dbReference type="SUPFAM" id="SSF55048">
    <property type="entry name" value="Probable ACP-binding domain of malonyl-CoA ACP transacylase"/>
    <property type="match status" value="1"/>
</dbReference>
<dbReference type="AlphaFoldDB" id="A0A1Z8JKM3"/>
<dbReference type="CDD" id="cd00144">
    <property type="entry name" value="MPP_PPP_family"/>
    <property type="match status" value="1"/>
</dbReference>
<keyword evidence="1" id="KW-0472">Membrane</keyword>
<feature type="domain" description="Malonyl-CoA:ACP transacylase (MAT)" evidence="2">
    <location>
        <begin position="436"/>
        <end position="684"/>
    </location>
</feature>
<dbReference type="VEuPathDB" id="FungiDB:C5L36_0B08560"/>
<accession>A0A1Z8JKM3</accession>
<dbReference type="InterPro" id="IPR016035">
    <property type="entry name" value="Acyl_Trfase/lysoPLipase"/>
</dbReference>
<dbReference type="InterPro" id="IPR016036">
    <property type="entry name" value="Malonyl_transacylase_ACP-bd"/>
</dbReference>
<dbReference type="GO" id="GO:0006798">
    <property type="term" value="P:polyphosphate catabolic process"/>
    <property type="evidence" value="ECO:0007669"/>
    <property type="project" value="TreeGrafter"/>
</dbReference>
<protein>
    <recommendedName>
        <fullName evidence="2">Malonyl-CoA:ACP transacylase (MAT) domain-containing protein</fullName>
    </recommendedName>
</protein>
<feature type="transmembrane region" description="Helical" evidence="1">
    <location>
        <begin position="37"/>
        <end position="62"/>
    </location>
</feature>
<sequence length="704" mass="79744">MTGEQTPLINSNDEYYIETEYGSILPQFVRKSKPIKYMLLVLVTGFVLLLVYVMVVVLPSVVPDAVSIPDFSMVKNESNPILSEHLDKLRKWDPNFDNKIAKKRMILIGDVHGSLHELKRFLSHVNYDGGKEDYVLLLGDFVNKGPDSIGVINYIMENNIDCVLGNHDLAMLKRYIQLHNVQAPVFKNKNGYEDSHLSLREHFKFDDLMKIAKKLTPEHMRFLSSLSAIKTLGPVPRFNNKKQSRHAEFPAQGYAVHAGLMWDRDIDNQEIEDVTTMRDLLPPFWNVSTEDTKTKIGGVKSVPWTKVWNEVQHECYSEELEKVNDSTLTIGSKVFYGHAAGRGVTLKDFSTGLDSGCVYGKQLTGTIIWAQMSSHREPKIGNISESSFRLIQYEVDTAHNARIIELLKHAQSIVPEIPISEYFSSKTYPAGDEIKMQLRRTSIVQPLVLLSTYLNYEIIKAKHGWDVLRSDYLLGHSLGELSALVLQDGVSLEGGLRGAYLRGKLMENAFDDGKKWSMVALLFRSRDFESICKVCGHDIGLNIANINGYEQIVVSGEREELVEKLATLDKIQKELVSLKQWKSRIRKVWLQTEIAAHHPKLDCIKEELREIIKVNDPELKVPIVCNLNGLVVEKNTQRVIDNFIEVTSKPVQFTKCMETIAGASKGKHSLLNVSDVTYGLTNKFSESRDDCVSYNLLNEIETAL</sequence>
<evidence type="ECO:0000256" key="1">
    <source>
        <dbReference type="SAM" id="Phobius"/>
    </source>
</evidence>
<dbReference type="Gene3D" id="3.30.70.250">
    <property type="entry name" value="Malonyl-CoA ACP transacylase, ACP-binding"/>
    <property type="match status" value="1"/>
</dbReference>
<dbReference type="Pfam" id="PF00698">
    <property type="entry name" value="Acyl_transf_1"/>
    <property type="match status" value="1"/>
</dbReference>
<dbReference type="GO" id="GO:0000298">
    <property type="term" value="F:endopolyphosphatase activity"/>
    <property type="evidence" value="ECO:0007669"/>
    <property type="project" value="TreeGrafter"/>
</dbReference>
<dbReference type="InterPro" id="IPR014043">
    <property type="entry name" value="Acyl_transferase_dom"/>
</dbReference>
<dbReference type="GO" id="GO:0016740">
    <property type="term" value="F:transferase activity"/>
    <property type="evidence" value="ECO:0007669"/>
    <property type="project" value="InterPro"/>
</dbReference>
<dbReference type="PANTHER" id="PTHR42850">
    <property type="entry name" value="METALLOPHOSPHOESTERASE"/>
    <property type="match status" value="1"/>
</dbReference>
<dbReference type="Gene3D" id="3.60.21.10">
    <property type="match status" value="1"/>
</dbReference>
<dbReference type="Pfam" id="PF00149">
    <property type="entry name" value="Metallophos"/>
    <property type="match status" value="1"/>
</dbReference>
<dbReference type="InterPro" id="IPR001227">
    <property type="entry name" value="Ac_transferase_dom_sf"/>
</dbReference>